<keyword evidence="3" id="KW-1185">Reference proteome</keyword>
<dbReference type="InterPro" id="IPR022385">
    <property type="entry name" value="Rhs_assc_core"/>
</dbReference>
<sequence>MAFRSLVSSKSSSSSTGLNYYGYRYYDPVTGRWPSRDPIEERGGVNLYGFVGNDGVNWIDDLGLKKIHHVRKSKYYSKDEDYYYFDLEYEGNCYDISELHGYGYGGAEGAGSCCLGEIDVKLTVSVASKWTTEELARNIMVGLLGYDLAYEPSGGSPTPVEPGPRMTDAHSDYWTRNSVIDLGSVPCSGGSMSGSLTLGYTSPGAGGSSAYTAAFVVSYGLEVEECGEVTASWVQAINRPGYLGPERSRINDKDSNRGVDPIVGENTLEIR</sequence>
<evidence type="ECO:0000313" key="3">
    <source>
        <dbReference type="Proteomes" id="UP001596472"/>
    </source>
</evidence>
<dbReference type="Gene3D" id="2.180.10.10">
    <property type="entry name" value="RHS repeat-associated core"/>
    <property type="match status" value="1"/>
</dbReference>
<gene>
    <name evidence="2" type="ORF">ACFQY0_14730</name>
</gene>
<dbReference type="RefSeq" id="WP_379713777.1">
    <property type="nucleotide sequence ID" value="NZ_JBHTBS010000007.1"/>
</dbReference>
<dbReference type="PANTHER" id="PTHR32305">
    <property type="match status" value="1"/>
</dbReference>
<evidence type="ECO:0000256" key="1">
    <source>
        <dbReference type="SAM" id="MobiDB-lite"/>
    </source>
</evidence>
<organism evidence="2 3">
    <name type="scientific">Haloferula chungangensis</name>
    <dbReference type="NCBI Taxonomy" id="1048331"/>
    <lineage>
        <taxon>Bacteria</taxon>
        <taxon>Pseudomonadati</taxon>
        <taxon>Verrucomicrobiota</taxon>
        <taxon>Verrucomicrobiia</taxon>
        <taxon>Verrucomicrobiales</taxon>
        <taxon>Verrucomicrobiaceae</taxon>
        <taxon>Haloferula</taxon>
    </lineage>
</organism>
<dbReference type="Proteomes" id="UP001596472">
    <property type="component" value="Unassembled WGS sequence"/>
</dbReference>
<dbReference type="NCBIfam" id="TIGR03696">
    <property type="entry name" value="Rhs_assc_core"/>
    <property type="match status" value="1"/>
</dbReference>
<dbReference type="EMBL" id="JBHTBS010000007">
    <property type="protein sequence ID" value="MFC7338447.1"/>
    <property type="molecule type" value="Genomic_DNA"/>
</dbReference>
<evidence type="ECO:0000313" key="2">
    <source>
        <dbReference type="EMBL" id="MFC7338447.1"/>
    </source>
</evidence>
<feature type="region of interest" description="Disordered" evidence="1">
    <location>
        <begin position="244"/>
        <end position="266"/>
    </location>
</feature>
<dbReference type="PANTHER" id="PTHR32305:SF15">
    <property type="entry name" value="PROTEIN RHSA-RELATED"/>
    <property type="match status" value="1"/>
</dbReference>
<comment type="caution">
    <text evidence="2">The sequence shown here is derived from an EMBL/GenBank/DDBJ whole genome shotgun (WGS) entry which is preliminary data.</text>
</comment>
<name>A0ABW2LBU6_9BACT</name>
<feature type="compositionally biased region" description="Basic and acidic residues" evidence="1">
    <location>
        <begin position="246"/>
        <end position="257"/>
    </location>
</feature>
<reference evidence="3" key="1">
    <citation type="journal article" date="2019" name="Int. J. Syst. Evol. Microbiol.">
        <title>The Global Catalogue of Microorganisms (GCM) 10K type strain sequencing project: providing services to taxonomists for standard genome sequencing and annotation.</title>
        <authorList>
            <consortium name="The Broad Institute Genomics Platform"/>
            <consortium name="The Broad Institute Genome Sequencing Center for Infectious Disease"/>
            <person name="Wu L."/>
            <person name="Ma J."/>
        </authorList>
    </citation>
    <scope>NUCLEOTIDE SEQUENCE [LARGE SCALE GENOMIC DNA]</scope>
    <source>
        <strain evidence="3">CGMCC 4.1467</strain>
    </source>
</reference>
<accession>A0ABW2LBU6</accession>
<dbReference type="InterPro" id="IPR050708">
    <property type="entry name" value="T6SS_VgrG/RHS"/>
</dbReference>
<proteinExistence type="predicted"/>
<protein>
    <submittedName>
        <fullName evidence="2">RHS repeat-associated core domain-containing protein</fullName>
    </submittedName>
</protein>